<evidence type="ECO:0000313" key="2">
    <source>
        <dbReference type="Proteomes" id="UP001159363"/>
    </source>
</evidence>
<name>A0ABQ9INZ8_9NEOP</name>
<gene>
    <name evidence="1" type="ORF">PR048_003767</name>
</gene>
<organism evidence="1 2">
    <name type="scientific">Dryococelus australis</name>
    <dbReference type="NCBI Taxonomy" id="614101"/>
    <lineage>
        <taxon>Eukaryota</taxon>
        <taxon>Metazoa</taxon>
        <taxon>Ecdysozoa</taxon>
        <taxon>Arthropoda</taxon>
        <taxon>Hexapoda</taxon>
        <taxon>Insecta</taxon>
        <taxon>Pterygota</taxon>
        <taxon>Neoptera</taxon>
        <taxon>Polyneoptera</taxon>
        <taxon>Phasmatodea</taxon>
        <taxon>Verophasmatodea</taxon>
        <taxon>Anareolatae</taxon>
        <taxon>Phasmatidae</taxon>
        <taxon>Eurycanthinae</taxon>
        <taxon>Dryococelus</taxon>
    </lineage>
</organism>
<dbReference type="Proteomes" id="UP001159363">
    <property type="component" value="Chromosome 1"/>
</dbReference>
<dbReference type="EMBL" id="JARBHB010000001">
    <property type="protein sequence ID" value="KAJ8898407.1"/>
    <property type="molecule type" value="Genomic_DNA"/>
</dbReference>
<protein>
    <submittedName>
        <fullName evidence="1">Uncharacterized protein</fullName>
    </submittedName>
</protein>
<keyword evidence="2" id="KW-1185">Reference proteome</keyword>
<comment type="caution">
    <text evidence="1">The sequence shown here is derived from an EMBL/GenBank/DDBJ whole genome shotgun (WGS) entry which is preliminary data.</text>
</comment>
<reference evidence="1 2" key="1">
    <citation type="submission" date="2023-02" db="EMBL/GenBank/DDBJ databases">
        <title>LHISI_Scaffold_Assembly.</title>
        <authorList>
            <person name="Stuart O.P."/>
            <person name="Cleave R."/>
            <person name="Magrath M.J.L."/>
            <person name="Mikheyev A.S."/>
        </authorList>
    </citation>
    <scope>NUCLEOTIDE SEQUENCE [LARGE SCALE GENOMIC DNA]</scope>
    <source>
        <strain evidence="1">Daus_M_001</strain>
        <tissue evidence="1">Leg muscle</tissue>
    </source>
</reference>
<sequence>MELVEIACVWPLLSRGHDGAIEGDSNWVHPLMISRRLLLKGQFTKIYHDPRSHTRKFFNYSRMSSTSFDGLLRRVGLKKTCQPTNMRTSAKPSLLRCDTSDTDGDGCAIGVNEECHEVLAEGPHKRTS</sequence>
<evidence type="ECO:0000313" key="1">
    <source>
        <dbReference type="EMBL" id="KAJ8898407.1"/>
    </source>
</evidence>
<accession>A0ABQ9INZ8</accession>
<proteinExistence type="predicted"/>